<dbReference type="RefSeq" id="WP_059210659.1">
    <property type="nucleotide sequence ID" value="NZ_KQ948674.1"/>
</dbReference>
<dbReference type="AlphaFoldDB" id="A0A101RNM9"/>
<dbReference type="STRING" id="58343.AQJ46_42245"/>
<proteinExistence type="predicted"/>
<feature type="compositionally biased region" description="Low complexity" evidence="2">
    <location>
        <begin position="203"/>
        <end position="214"/>
    </location>
</feature>
<feature type="region of interest" description="Disordered" evidence="2">
    <location>
        <begin position="203"/>
        <end position="228"/>
    </location>
</feature>
<gene>
    <name evidence="4" type="ORF">AQJ46_42245</name>
</gene>
<feature type="compositionally biased region" description="Pro residues" evidence="2">
    <location>
        <begin position="215"/>
        <end position="228"/>
    </location>
</feature>
<organism evidence="4 5">
    <name type="scientific">Streptomyces canus</name>
    <dbReference type="NCBI Taxonomy" id="58343"/>
    <lineage>
        <taxon>Bacteria</taxon>
        <taxon>Bacillati</taxon>
        <taxon>Actinomycetota</taxon>
        <taxon>Actinomycetes</taxon>
        <taxon>Kitasatosporales</taxon>
        <taxon>Streptomycetaceae</taxon>
        <taxon>Streptomyces</taxon>
        <taxon>Streptomyces aurantiacus group</taxon>
    </lineage>
</organism>
<feature type="region of interest" description="Disordered" evidence="2">
    <location>
        <begin position="154"/>
        <end position="181"/>
    </location>
</feature>
<dbReference type="InterPro" id="IPR007527">
    <property type="entry name" value="Znf_SWIM"/>
</dbReference>
<name>A0A101RNM9_9ACTN</name>
<dbReference type="EMBL" id="LMWU01000055">
    <property type="protein sequence ID" value="KUN58897.1"/>
    <property type="molecule type" value="Genomic_DNA"/>
</dbReference>
<keyword evidence="1" id="KW-0863">Zinc-finger</keyword>
<evidence type="ECO:0000256" key="1">
    <source>
        <dbReference type="PROSITE-ProRule" id="PRU00325"/>
    </source>
</evidence>
<dbReference type="PROSITE" id="PS50966">
    <property type="entry name" value="ZF_SWIM"/>
    <property type="match status" value="1"/>
</dbReference>
<keyword evidence="1" id="KW-0862">Zinc</keyword>
<sequence>MTPNAWAHTWETILRASLNDEALWLAGHNDLSAGGLTHLTLEPGRVTATATDRHHTTPAHPTITMPVLTDDQTTAWQSASPACGHHQAILTGKLPECLTNPAHTGGVPTQPAPEEITFSCDCGIAPCRHIAALTHAVTARLTTRPADFATLRGLPEHPPQHRPATSTDQPVTTTRTTPGGKVHIPAHHAWAWYRECSEPPLLPTYTPDLTDEPVPNLPAPTAPPAPAPEPEQIHALISDAAAQARAHLRNATQLECALHEDALRLAAVLPGVRLPETAERLAIDVADLREQISAYTPTYSAALTGHLRVRVEAPAEGPGTAAFPPT</sequence>
<accession>A0A101RNM9</accession>
<protein>
    <recommendedName>
        <fullName evidence="3">SWIM-type domain-containing protein</fullName>
    </recommendedName>
</protein>
<dbReference type="PANTHER" id="PTHR38133">
    <property type="entry name" value="SLR1429 PROTEIN"/>
    <property type="match status" value="1"/>
</dbReference>
<reference evidence="4 5" key="1">
    <citation type="submission" date="2015-10" db="EMBL/GenBank/DDBJ databases">
        <title>Draft genome sequence of Streptomyces canus DSM 40017, type strain for the species Streptomyces canus.</title>
        <authorList>
            <person name="Ruckert C."/>
            <person name="Winkler A."/>
            <person name="Kalinowski J."/>
            <person name="Kampfer P."/>
            <person name="Glaeser S."/>
        </authorList>
    </citation>
    <scope>NUCLEOTIDE SEQUENCE [LARGE SCALE GENOMIC DNA]</scope>
    <source>
        <strain evidence="4 5">DSM 40017</strain>
    </source>
</reference>
<dbReference type="Proteomes" id="UP000053669">
    <property type="component" value="Unassembled WGS sequence"/>
</dbReference>
<keyword evidence="1" id="KW-0479">Metal-binding</keyword>
<dbReference type="PANTHER" id="PTHR38133:SF1">
    <property type="entry name" value="SLR1429 PROTEIN"/>
    <property type="match status" value="1"/>
</dbReference>
<evidence type="ECO:0000313" key="5">
    <source>
        <dbReference type="Proteomes" id="UP000053669"/>
    </source>
</evidence>
<comment type="caution">
    <text evidence="4">The sequence shown here is derived from an EMBL/GenBank/DDBJ whole genome shotgun (WGS) entry which is preliminary data.</text>
</comment>
<feature type="compositionally biased region" description="Low complexity" evidence="2">
    <location>
        <begin position="165"/>
        <end position="177"/>
    </location>
</feature>
<dbReference type="GO" id="GO:0008270">
    <property type="term" value="F:zinc ion binding"/>
    <property type="evidence" value="ECO:0007669"/>
    <property type="project" value="UniProtKB-KW"/>
</dbReference>
<evidence type="ECO:0000256" key="2">
    <source>
        <dbReference type="SAM" id="MobiDB-lite"/>
    </source>
</evidence>
<evidence type="ECO:0000313" key="4">
    <source>
        <dbReference type="EMBL" id="KUN58897.1"/>
    </source>
</evidence>
<evidence type="ECO:0000259" key="3">
    <source>
        <dbReference type="PROSITE" id="PS50966"/>
    </source>
</evidence>
<feature type="domain" description="SWIM-type" evidence="3">
    <location>
        <begin position="105"/>
        <end position="138"/>
    </location>
</feature>